<feature type="non-terminal residue" evidence="1">
    <location>
        <position position="273"/>
    </location>
</feature>
<dbReference type="AlphaFoldDB" id="A0A382X3M3"/>
<evidence type="ECO:0000313" key="1">
    <source>
        <dbReference type="EMBL" id="SVD65523.1"/>
    </source>
</evidence>
<proteinExistence type="predicted"/>
<dbReference type="EMBL" id="UINC01164588">
    <property type="protein sequence ID" value="SVD65523.1"/>
    <property type="molecule type" value="Genomic_DNA"/>
</dbReference>
<organism evidence="1">
    <name type="scientific">marine metagenome</name>
    <dbReference type="NCBI Taxonomy" id="408172"/>
    <lineage>
        <taxon>unclassified sequences</taxon>
        <taxon>metagenomes</taxon>
        <taxon>ecological metagenomes</taxon>
    </lineage>
</organism>
<reference evidence="1" key="1">
    <citation type="submission" date="2018-05" db="EMBL/GenBank/DDBJ databases">
        <authorList>
            <person name="Lanie J.A."/>
            <person name="Ng W.-L."/>
            <person name="Kazmierczak K.M."/>
            <person name="Andrzejewski T.M."/>
            <person name="Davidsen T.M."/>
            <person name="Wayne K.J."/>
            <person name="Tettelin H."/>
            <person name="Glass J.I."/>
            <person name="Rusch D."/>
            <person name="Podicherti R."/>
            <person name="Tsui H.-C.T."/>
            <person name="Winkler M.E."/>
        </authorList>
    </citation>
    <scope>NUCLEOTIDE SEQUENCE</scope>
</reference>
<name>A0A382X3M3_9ZZZZ</name>
<feature type="non-terminal residue" evidence="1">
    <location>
        <position position="1"/>
    </location>
</feature>
<gene>
    <name evidence="1" type="ORF">METZ01_LOCUS418377</name>
</gene>
<sequence>DSLYFPRGDNAYSVMVGTSGWNLNDVFTTRNRAGFFDAWGGTNFPGTTTHVHGIQTRHNSSAHYGWQLAGQYSQDGKLFVRGVNNGSFYAWRNVWTSSSDGSGSGLDADLLDGIQASQFLRSDAGDTCSQRISFSNCNTNNHDTMATSTGSQGAFEVYNNGAGNDAFFAFHAGGDYATYFGLDADNNSISVGGWSTGAYKYKIWHLGNDGSGSGLDADLIDGLHLSQLDSRYLSSSTGWQNASNLNSGTVATASLGSGTANSSTYLRGDGTWA</sequence>
<protein>
    <submittedName>
        <fullName evidence="1">Uncharacterized protein</fullName>
    </submittedName>
</protein>
<accession>A0A382X3M3</accession>